<feature type="signal peptide" evidence="1">
    <location>
        <begin position="1"/>
        <end position="23"/>
    </location>
</feature>
<dbReference type="Proteomes" id="UP000759537">
    <property type="component" value="Unassembled WGS sequence"/>
</dbReference>
<reference evidence="3" key="2">
    <citation type="journal article" date="2020" name="Nat. Commun.">
        <title>Large-scale genome sequencing of mycorrhizal fungi provides insights into the early evolution of symbiotic traits.</title>
        <authorList>
            <person name="Miyauchi S."/>
            <person name="Kiss E."/>
            <person name="Kuo A."/>
            <person name="Drula E."/>
            <person name="Kohler A."/>
            <person name="Sanchez-Garcia M."/>
            <person name="Morin E."/>
            <person name="Andreopoulos B."/>
            <person name="Barry K.W."/>
            <person name="Bonito G."/>
            <person name="Buee M."/>
            <person name="Carver A."/>
            <person name="Chen C."/>
            <person name="Cichocki N."/>
            <person name="Clum A."/>
            <person name="Culley D."/>
            <person name="Crous P.W."/>
            <person name="Fauchery L."/>
            <person name="Girlanda M."/>
            <person name="Hayes R.D."/>
            <person name="Keri Z."/>
            <person name="LaButti K."/>
            <person name="Lipzen A."/>
            <person name="Lombard V."/>
            <person name="Magnuson J."/>
            <person name="Maillard F."/>
            <person name="Murat C."/>
            <person name="Nolan M."/>
            <person name="Ohm R.A."/>
            <person name="Pangilinan J."/>
            <person name="Pereira M.F."/>
            <person name="Perotto S."/>
            <person name="Peter M."/>
            <person name="Pfister S."/>
            <person name="Riley R."/>
            <person name="Sitrit Y."/>
            <person name="Stielow J.B."/>
            <person name="Szollosi G."/>
            <person name="Zifcakova L."/>
            <person name="Stursova M."/>
            <person name="Spatafora J.W."/>
            <person name="Tedersoo L."/>
            <person name="Vaario L.M."/>
            <person name="Yamada A."/>
            <person name="Yan M."/>
            <person name="Wang P."/>
            <person name="Xu J."/>
            <person name="Bruns T."/>
            <person name="Baldrian P."/>
            <person name="Vilgalys R."/>
            <person name="Dunand C."/>
            <person name="Henrissat B."/>
            <person name="Grigoriev I.V."/>
            <person name="Hibbett D."/>
            <person name="Nagy L.G."/>
            <person name="Martin F.M."/>
        </authorList>
    </citation>
    <scope>NUCLEOTIDE SEQUENCE</scope>
    <source>
        <strain evidence="3">Prilba</strain>
    </source>
</reference>
<dbReference type="EMBL" id="WHVB01000035">
    <property type="protein sequence ID" value="KAF8467584.1"/>
    <property type="molecule type" value="Genomic_DNA"/>
</dbReference>
<evidence type="ECO:0000313" key="2">
    <source>
        <dbReference type="EMBL" id="KAF8463181.1"/>
    </source>
</evidence>
<proteinExistence type="predicted"/>
<feature type="chain" id="PRO_5040712513" description="Secreted protein" evidence="1">
    <location>
        <begin position="24"/>
        <end position="72"/>
    </location>
</feature>
<dbReference type="AlphaFoldDB" id="A0A9P5JXM1"/>
<sequence length="72" mass="7857">MTTCTISTVSLMFRLTLVVSATAKLHRLGWSDQPIAVVHTLAPSKLKVTLGQCSHAAPMQQRIQVQVQTPET</sequence>
<organism evidence="3 4">
    <name type="scientific">Russula ochroleuca</name>
    <dbReference type="NCBI Taxonomy" id="152965"/>
    <lineage>
        <taxon>Eukaryota</taxon>
        <taxon>Fungi</taxon>
        <taxon>Dikarya</taxon>
        <taxon>Basidiomycota</taxon>
        <taxon>Agaricomycotina</taxon>
        <taxon>Agaricomycetes</taxon>
        <taxon>Russulales</taxon>
        <taxon>Russulaceae</taxon>
        <taxon>Russula</taxon>
    </lineage>
</organism>
<accession>A0A9P5JXM1</accession>
<name>A0A9P5JXM1_9AGAM</name>
<protein>
    <recommendedName>
        <fullName evidence="5">Secreted protein</fullName>
    </recommendedName>
</protein>
<comment type="caution">
    <text evidence="3">The sequence shown here is derived from an EMBL/GenBank/DDBJ whole genome shotgun (WGS) entry which is preliminary data.</text>
</comment>
<evidence type="ECO:0000256" key="1">
    <source>
        <dbReference type="SAM" id="SignalP"/>
    </source>
</evidence>
<keyword evidence="4" id="KW-1185">Reference proteome</keyword>
<keyword evidence="1" id="KW-0732">Signal</keyword>
<evidence type="ECO:0000313" key="3">
    <source>
        <dbReference type="EMBL" id="KAF8467584.1"/>
    </source>
</evidence>
<reference evidence="3" key="1">
    <citation type="submission" date="2019-10" db="EMBL/GenBank/DDBJ databases">
        <authorList>
            <consortium name="DOE Joint Genome Institute"/>
            <person name="Kuo A."/>
            <person name="Miyauchi S."/>
            <person name="Kiss E."/>
            <person name="Drula E."/>
            <person name="Kohler A."/>
            <person name="Sanchez-Garcia M."/>
            <person name="Andreopoulos B."/>
            <person name="Barry K.W."/>
            <person name="Bonito G."/>
            <person name="Buee M."/>
            <person name="Carver A."/>
            <person name="Chen C."/>
            <person name="Cichocki N."/>
            <person name="Clum A."/>
            <person name="Culley D."/>
            <person name="Crous P.W."/>
            <person name="Fauchery L."/>
            <person name="Girlanda M."/>
            <person name="Hayes R."/>
            <person name="Keri Z."/>
            <person name="LaButti K."/>
            <person name="Lipzen A."/>
            <person name="Lombard V."/>
            <person name="Magnuson J."/>
            <person name="Maillard F."/>
            <person name="Morin E."/>
            <person name="Murat C."/>
            <person name="Nolan M."/>
            <person name="Ohm R."/>
            <person name="Pangilinan J."/>
            <person name="Pereira M."/>
            <person name="Perotto S."/>
            <person name="Peter M."/>
            <person name="Riley R."/>
            <person name="Sitrit Y."/>
            <person name="Stielow B."/>
            <person name="Szollosi G."/>
            <person name="Zifcakova L."/>
            <person name="Stursova M."/>
            <person name="Spatafora J.W."/>
            <person name="Tedersoo L."/>
            <person name="Vaario L.-M."/>
            <person name="Yamada A."/>
            <person name="Yan M."/>
            <person name="Wang P."/>
            <person name="Xu J."/>
            <person name="Bruns T."/>
            <person name="Baldrian P."/>
            <person name="Vilgalys R."/>
            <person name="Henrissat B."/>
            <person name="Grigoriev I.V."/>
            <person name="Hibbett D."/>
            <person name="Nagy L.G."/>
            <person name="Martin F.M."/>
        </authorList>
    </citation>
    <scope>NUCLEOTIDE SEQUENCE</scope>
    <source>
        <strain evidence="3">Prilba</strain>
    </source>
</reference>
<gene>
    <name evidence="3" type="ORF">DFH94DRAFT_778314</name>
    <name evidence="2" type="ORF">DFH94DRAFT_787232</name>
</gene>
<dbReference type="EMBL" id="WHVB01000078">
    <property type="protein sequence ID" value="KAF8463181.1"/>
    <property type="molecule type" value="Genomic_DNA"/>
</dbReference>
<evidence type="ECO:0008006" key="5">
    <source>
        <dbReference type="Google" id="ProtNLM"/>
    </source>
</evidence>
<evidence type="ECO:0000313" key="4">
    <source>
        <dbReference type="Proteomes" id="UP000759537"/>
    </source>
</evidence>